<evidence type="ECO:0000313" key="2">
    <source>
        <dbReference type="EMBL" id="PTB83247.1"/>
    </source>
</evidence>
<dbReference type="CDD" id="cd22554">
    <property type="entry name" value="Slr4-like"/>
    <property type="match status" value="1"/>
</dbReference>
<gene>
    <name evidence="2" type="ORF">C9986_00340</name>
</gene>
<dbReference type="AlphaFoldDB" id="A0A2T4CNU0"/>
<feature type="chain" id="PRO_5015562054" evidence="1">
    <location>
        <begin position="30"/>
        <end position="476"/>
    </location>
</feature>
<sequence length="476" mass="48898">MKLEKNMTNMFKKSLVALAIASASTGAMAADLATGTVTRNVSTEYLEVAPAGVLTSNNVVLELGAEYAVNDVITLTFTGGDALDIDSLPPFVTVAAAAPLKGITVGLISTSVGNGTTKANYRVTDITGGATDTTTDVVLDFGTLDFDSTKASGGINVAFSAVTNTGLNLDTGGGAARNEDLFAIDDQFQVEVSTDLDGVIDVEDERQTFVGAVTADQLVFEASETAVFDLAADVDGIDYSIAGNFSWVQDTDANTAGIQATAGTFTVTPTGAAVCTAPVVTATALSFSCDVLDEITVDIDTGPQGSDAVLPAGTFGVDANVQYSFVGGTDSDKDLDRVAAGAWTLNGSETFIPYMPYSRDNMSHISQIIYVTNSGSQSGEISVDVTAADGTVTNLSNADLGGIVAAPGVTKLTGEIQSAMIAKGLLTGGSSTKQFALNIVVNDANDVISVYSAYNVNGSDRGWVQNDSVVINRSKN</sequence>
<name>A0A2T4CNU0_9GAMM</name>
<accession>A0A2T4CNU0</accession>
<comment type="caution">
    <text evidence="2">The sequence shown here is derived from an EMBL/GenBank/DDBJ whole genome shotgun (WGS) entry which is preliminary data.</text>
</comment>
<protein>
    <submittedName>
        <fullName evidence="2">Uncharacterized protein</fullName>
    </submittedName>
</protein>
<dbReference type="Proteomes" id="UP000243022">
    <property type="component" value="Unassembled WGS sequence"/>
</dbReference>
<dbReference type="EMBL" id="PYVS01000003">
    <property type="protein sequence ID" value="PTB83247.1"/>
    <property type="molecule type" value="Genomic_DNA"/>
</dbReference>
<evidence type="ECO:0000313" key="3">
    <source>
        <dbReference type="Proteomes" id="UP000243022"/>
    </source>
</evidence>
<dbReference type="Pfam" id="PF19526">
    <property type="entry name" value="Slr4"/>
    <property type="match status" value="1"/>
</dbReference>
<organism evidence="2 3">
    <name type="scientific">Pseudidiomarina aestuarii</name>
    <dbReference type="NCBI Taxonomy" id="624146"/>
    <lineage>
        <taxon>Bacteria</taxon>
        <taxon>Pseudomonadati</taxon>
        <taxon>Pseudomonadota</taxon>
        <taxon>Gammaproteobacteria</taxon>
        <taxon>Alteromonadales</taxon>
        <taxon>Idiomarinaceae</taxon>
        <taxon>Pseudidiomarina</taxon>
    </lineage>
</organism>
<keyword evidence="1" id="KW-0732">Signal</keyword>
<evidence type="ECO:0000256" key="1">
    <source>
        <dbReference type="SAM" id="SignalP"/>
    </source>
</evidence>
<dbReference type="InterPro" id="IPR045689">
    <property type="entry name" value="Slr4"/>
</dbReference>
<reference evidence="2 3" key="1">
    <citation type="submission" date="2018-03" db="EMBL/GenBank/DDBJ databases">
        <title>Cross-interface Injection: A General Nanoliter Liquid Handling Method Applied to Single Cells Genome Amplification Automated Nanoliter Liquid Handling Applied to Single Cell Multiple Displacement Amplification.</title>
        <authorList>
            <person name="Yun J."/>
            <person name="Xu P."/>
            <person name="Xu J."/>
            <person name="Dai X."/>
            <person name="Wang Y."/>
            <person name="Zheng X."/>
            <person name="Cao C."/>
            <person name="Yi Q."/>
            <person name="Zhu Y."/>
            <person name="Wang L."/>
            <person name="Dong Z."/>
            <person name="Huang Y."/>
            <person name="Huang L."/>
            <person name="Du W."/>
        </authorList>
    </citation>
    <scope>NUCLEOTIDE SEQUENCE [LARGE SCALE GENOMIC DNA]</scope>
    <source>
        <strain evidence="2 3">Z-E1-2</strain>
    </source>
</reference>
<proteinExistence type="predicted"/>
<feature type="signal peptide" evidence="1">
    <location>
        <begin position="1"/>
        <end position="29"/>
    </location>
</feature>